<dbReference type="EMBL" id="CP030850">
    <property type="protein sequence ID" value="AXE20027.1"/>
    <property type="molecule type" value="Genomic_DNA"/>
</dbReference>
<dbReference type="PROSITE" id="PS50110">
    <property type="entry name" value="RESPONSE_REGULATORY"/>
    <property type="match status" value="1"/>
</dbReference>
<keyword evidence="9" id="KW-1185">Reference proteome</keyword>
<accession>A0A344TN06</accession>
<evidence type="ECO:0000256" key="1">
    <source>
        <dbReference type="ARBA" id="ARBA00022553"/>
    </source>
</evidence>
<evidence type="ECO:0000256" key="2">
    <source>
        <dbReference type="ARBA" id="ARBA00023015"/>
    </source>
</evidence>
<keyword evidence="3 8" id="KW-0238">DNA-binding</keyword>
<evidence type="ECO:0000313" key="9">
    <source>
        <dbReference type="Proteomes" id="UP000251993"/>
    </source>
</evidence>
<dbReference type="InterPro" id="IPR011006">
    <property type="entry name" value="CheY-like_superfamily"/>
</dbReference>
<dbReference type="RefSeq" id="WP_114068793.1">
    <property type="nucleotide sequence ID" value="NZ_CP030850.1"/>
</dbReference>
<keyword evidence="2" id="KW-0805">Transcription regulation</keyword>
<dbReference type="CDD" id="cd06170">
    <property type="entry name" value="LuxR_C_like"/>
    <property type="match status" value="1"/>
</dbReference>
<dbReference type="PROSITE" id="PS00622">
    <property type="entry name" value="HTH_LUXR_1"/>
    <property type="match status" value="1"/>
</dbReference>
<dbReference type="InterPro" id="IPR016032">
    <property type="entry name" value="Sig_transdc_resp-reg_C-effctor"/>
</dbReference>
<name>A0A344TN06_9BACT</name>
<dbReference type="CDD" id="cd17535">
    <property type="entry name" value="REC_NarL-like"/>
    <property type="match status" value="1"/>
</dbReference>
<proteinExistence type="predicted"/>
<protein>
    <submittedName>
        <fullName evidence="8">DNA-binding response regulator</fullName>
    </submittedName>
</protein>
<reference evidence="8 9" key="1">
    <citation type="submission" date="2018-07" db="EMBL/GenBank/DDBJ databases">
        <title>Genome sequencing of Runella.</title>
        <authorList>
            <person name="Baek M.-G."/>
            <person name="Yi H."/>
        </authorList>
    </citation>
    <scope>NUCLEOTIDE SEQUENCE [LARGE SCALE GENOMIC DNA]</scope>
    <source>
        <strain evidence="8 9">HYN0085</strain>
    </source>
</reference>
<dbReference type="PROSITE" id="PS50043">
    <property type="entry name" value="HTH_LUXR_2"/>
    <property type="match status" value="1"/>
</dbReference>
<dbReference type="SUPFAM" id="SSF52172">
    <property type="entry name" value="CheY-like"/>
    <property type="match status" value="1"/>
</dbReference>
<dbReference type="OrthoDB" id="9797341at2"/>
<dbReference type="GO" id="GO:0000160">
    <property type="term" value="P:phosphorelay signal transduction system"/>
    <property type="evidence" value="ECO:0007669"/>
    <property type="project" value="InterPro"/>
</dbReference>
<dbReference type="KEGG" id="run:DR864_20885"/>
<dbReference type="InterPro" id="IPR058245">
    <property type="entry name" value="NreC/VraR/RcsB-like_REC"/>
</dbReference>
<dbReference type="PANTHER" id="PTHR43214">
    <property type="entry name" value="TWO-COMPONENT RESPONSE REGULATOR"/>
    <property type="match status" value="1"/>
</dbReference>
<evidence type="ECO:0000256" key="3">
    <source>
        <dbReference type="ARBA" id="ARBA00023125"/>
    </source>
</evidence>
<dbReference type="InterPro" id="IPR000792">
    <property type="entry name" value="Tscrpt_reg_LuxR_C"/>
</dbReference>
<dbReference type="InterPro" id="IPR001789">
    <property type="entry name" value="Sig_transdc_resp-reg_receiver"/>
</dbReference>
<evidence type="ECO:0000259" key="6">
    <source>
        <dbReference type="PROSITE" id="PS50043"/>
    </source>
</evidence>
<dbReference type="GO" id="GO:0006355">
    <property type="term" value="P:regulation of DNA-templated transcription"/>
    <property type="evidence" value="ECO:0007669"/>
    <property type="project" value="InterPro"/>
</dbReference>
<dbReference type="Pfam" id="PF00196">
    <property type="entry name" value="GerE"/>
    <property type="match status" value="1"/>
</dbReference>
<dbReference type="SMART" id="SM00448">
    <property type="entry name" value="REC"/>
    <property type="match status" value="1"/>
</dbReference>
<dbReference type="PRINTS" id="PR00038">
    <property type="entry name" value="HTHLUXR"/>
</dbReference>
<dbReference type="Proteomes" id="UP000251993">
    <property type="component" value="Chromosome"/>
</dbReference>
<evidence type="ECO:0000256" key="5">
    <source>
        <dbReference type="PROSITE-ProRule" id="PRU00169"/>
    </source>
</evidence>
<feature type="domain" description="Response regulatory" evidence="7">
    <location>
        <begin position="5"/>
        <end position="121"/>
    </location>
</feature>
<feature type="modified residue" description="4-aspartylphosphate" evidence="5">
    <location>
        <position position="56"/>
    </location>
</feature>
<keyword evidence="4" id="KW-0804">Transcription</keyword>
<organism evidence="8 9">
    <name type="scientific">Runella rosea</name>
    <dbReference type="NCBI Taxonomy" id="2259595"/>
    <lineage>
        <taxon>Bacteria</taxon>
        <taxon>Pseudomonadati</taxon>
        <taxon>Bacteroidota</taxon>
        <taxon>Cytophagia</taxon>
        <taxon>Cytophagales</taxon>
        <taxon>Spirosomataceae</taxon>
        <taxon>Runella</taxon>
    </lineage>
</organism>
<dbReference type="Gene3D" id="3.40.50.2300">
    <property type="match status" value="1"/>
</dbReference>
<evidence type="ECO:0000313" key="8">
    <source>
        <dbReference type="EMBL" id="AXE20027.1"/>
    </source>
</evidence>
<dbReference type="GO" id="GO:0003677">
    <property type="term" value="F:DNA binding"/>
    <property type="evidence" value="ECO:0007669"/>
    <property type="project" value="UniProtKB-KW"/>
</dbReference>
<dbReference type="Pfam" id="PF00072">
    <property type="entry name" value="Response_reg"/>
    <property type="match status" value="1"/>
</dbReference>
<keyword evidence="1 5" id="KW-0597">Phosphoprotein</keyword>
<evidence type="ECO:0000259" key="7">
    <source>
        <dbReference type="PROSITE" id="PS50110"/>
    </source>
</evidence>
<evidence type="ECO:0000256" key="4">
    <source>
        <dbReference type="ARBA" id="ARBA00023163"/>
    </source>
</evidence>
<dbReference type="AlphaFoldDB" id="A0A344TN06"/>
<dbReference type="InterPro" id="IPR039420">
    <property type="entry name" value="WalR-like"/>
</dbReference>
<dbReference type="SUPFAM" id="SSF46894">
    <property type="entry name" value="C-terminal effector domain of the bipartite response regulators"/>
    <property type="match status" value="1"/>
</dbReference>
<dbReference type="SMART" id="SM00421">
    <property type="entry name" value="HTH_LUXR"/>
    <property type="match status" value="1"/>
</dbReference>
<sequence>MKKIQVLLVDDHTIVRNGLRSILENTDEVEVIGEASNGEEALEKIPLLKPQIILVDISMPGISGIELIKKVTKQWTNIRPIILSMHNDDAYILKSVEAGAYGYLLKDATRDEILTALHAVKNGEKYFNASVASVIVSGYLSQVQKVEKATESRKTLLSKKEREVLRLLVEGMSSRQIADQLDLSVRTVDNHRANMMRRLQVHNAAELVKLALEEKLL</sequence>
<dbReference type="PANTHER" id="PTHR43214:SF41">
    <property type="entry name" value="NITRATE_NITRITE RESPONSE REGULATOR PROTEIN NARP"/>
    <property type="match status" value="1"/>
</dbReference>
<gene>
    <name evidence="8" type="ORF">DR864_20885</name>
</gene>
<feature type="domain" description="HTH luxR-type" evidence="6">
    <location>
        <begin position="150"/>
        <end position="215"/>
    </location>
</feature>